<evidence type="ECO:0000313" key="2">
    <source>
        <dbReference type="Proteomes" id="UP000265520"/>
    </source>
</evidence>
<comment type="caution">
    <text evidence="1">The sequence shown here is derived from an EMBL/GenBank/DDBJ whole genome shotgun (WGS) entry which is preliminary data.</text>
</comment>
<accession>A0A392V4G9</accession>
<sequence>MADLSVNFWRGCTSFTQQSCNPQGSMSGMSLEVERTARLRAEKVAENALAQAQEAKEQY</sequence>
<organism evidence="1 2">
    <name type="scientific">Trifolium medium</name>
    <dbReference type="NCBI Taxonomy" id="97028"/>
    <lineage>
        <taxon>Eukaryota</taxon>
        <taxon>Viridiplantae</taxon>
        <taxon>Streptophyta</taxon>
        <taxon>Embryophyta</taxon>
        <taxon>Tracheophyta</taxon>
        <taxon>Spermatophyta</taxon>
        <taxon>Magnoliopsida</taxon>
        <taxon>eudicotyledons</taxon>
        <taxon>Gunneridae</taxon>
        <taxon>Pentapetalae</taxon>
        <taxon>rosids</taxon>
        <taxon>fabids</taxon>
        <taxon>Fabales</taxon>
        <taxon>Fabaceae</taxon>
        <taxon>Papilionoideae</taxon>
        <taxon>50 kb inversion clade</taxon>
        <taxon>NPAAA clade</taxon>
        <taxon>Hologalegina</taxon>
        <taxon>IRL clade</taxon>
        <taxon>Trifolieae</taxon>
        <taxon>Trifolium</taxon>
    </lineage>
</organism>
<feature type="non-terminal residue" evidence="1">
    <location>
        <position position="59"/>
    </location>
</feature>
<dbReference type="Proteomes" id="UP000265520">
    <property type="component" value="Unassembled WGS sequence"/>
</dbReference>
<evidence type="ECO:0000313" key="1">
    <source>
        <dbReference type="EMBL" id="MCI81320.1"/>
    </source>
</evidence>
<protein>
    <submittedName>
        <fullName evidence="1">Uncharacterized protein</fullName>
    </submittedName>
</protein>
<reference evidence="1 2" key="1">
    <citation type="journal article" date="2018" name="Front. Plant Sci.">
        <title>Red Clover (Trifolium pratense) and Zigzag Clover (T. medium) - A Picture of Genomic Similarities and Differences.</title>
        <authorList>
            <person name="Dluhosova J."/>
            <person name="Istvanek J."/>
            <person name="Nedelnik J."/>
            <person name="Repkova J."/>
        </authorList>
    </citation>
    <scope>NUCLEOTIDE SEQUENCE [LARGE SCALE GENOMIC DNA]</scope>
    <source>
        <strain evidence="2">cv. 10/8</strain>
        <tissue evidence="1">Leaf</tissue>
    </source>
</reference>
<dbReference type="EMBL" id="LXQA011016268">
    <property type="protein sequence ID" value="MCI81320.1"/>
    <property type="molecule type" value="Genomic_DNA"/>
</dbReference>
<keyword evidence="2" id="KW-1185">Reference proteome</keyword>
<proteinExistence type="predicted"/>
<dbReference type="AlphaFoldDB" id="A0A392V4G9"/>
<name>A0A392V4G9_9FABA</name>